<keyword evidence="1" id="KW-0812">Transmembrane</keyword>
<protein>
    <submittedName>
        <fullName evidence="3">Uncharacterized protein</fullName>
    </submittedName>
</protein>
<dbReference type="SUPFAM" id="SSF52200">
    <property type="entry name" value="Toll/Interleukin receptor TIR domain"/>
    <property type="match status" value="1"/>
</dbReference>
<evidence type="ECO:0000256" key="2">
    <source>
        <dbReference type="SAM" id="SignalP"/>
    </source>
</evidence>
<dbReference type="InterPro" id="IPR035897">
    <property type="entry name" value="Toll_tir_struct_dom_sf"/>
</dbReference>
<feature type="chain" id="PRO_5041439860" evidence="2">
    <location>
        <begin position="20"/>
        <end position="1348"/>
    </location>
</feature>
<feature type="transmembrane region" description="Helical" evidence="1">
    <location>
        <begin position="875"/>
        <end position="897"/>
    </location>
</feature>
<dbReference type="InterPro" id="IPR013320">
    <property type="entry name" value="ConA-like_dom_sf"/>
</dbReference>
<reference evidence="3" key="1">
    <citation type="submission" date="2023-08" db="EMBL/GenBank/DDBJ databases">
        <authorList>
            <person name="Chen Y."/>
            <person name="Shah S."/>
            <person name="Dougan E. K."/>
            <person name="Thang M."/>
            <person name="Chan C."/>
        </authorList>
    </citation>
    <scope>NUCLEOTIDE SEQUENCE</scope>
</reference>
<dbReference type="SUPFAM" id="SSF49899">
    <property type="entry name" value="Concanavalin A-like lectins/glucanases"/>
    <property type="match status" value="2"/>
</dbReference>
<keyword evidence="2" id="KW-0732">Signal</keyword>
<dbReference type="Pfam" id="PF13385">
    <property type="entry name" value="Laminin_G_3"/>
    <property type="match status" value="1"/>
</dbReference>
<feature type="transmembrane region" description="Helical" evidence="1">
    <location>
        <begin position="793"/>
        <end position="818"/>
    </location>
</feature>
<keyword evidence="4" id="KW-1185">Reference proteome</keyword>
<feature type="transmembrane region" description="Helical" evidence="1">
    <location>
        <begin position="848"/>
        <end position="869"/>
    </location>
</feature>
<proteinExistence type="predicted"/>
<dbReference type="EMBL" id="CAUJNA010003809">
    <property type="protein sequence ID" value="CAJ1410246.1"/>
    <property type="molecule type" value="Genomic_DNA"/>
</dbReference>
<organism evidence="3 4">
    <name type="scientific">Effrenium voratum</name>
    <dbReference type="NCBI Taxonomy" id="2562239"/>
    <lineage>
        <taxon>Eukaryota</taxon>
        <taxon>Sar</taxon>
        <taxon>Alveolata</taxon>
        <taxon>Dinophyceae</taxon>
        <taxon>Suessiales</taxon>
        <taxon>Symbiodiniaceae</taxon>
        <taxon>Effrenium</taxon>
    </lineage>
</organism>
<keyword evidence="1" id="KW-1133">Transmembrane helix</keyword>
<keyword evidence="1" id="KW-0472">Membrane</keyword>
<gene>
    <name evidence="3" type="ORF">EVOR1521_LOCUS31105</name>
</gene>
<feature type="signal peptide" evidence="2">
    <location>
        <begin position="1"/>
        <end position="19"/>
    </location>
</feature>
<dbReference type="Proteomes" id="UP001178507">
    <property type="component" value="Unassembled WGS sequence"/>
</dbReference>
<comment type="caution">
    <text evidence="3">The sequence shown here is derived from an EMBL/GenBank/DDBJ whole genome shotgun (WGS) entry which is preliminary data.</text>
</comment>
<evidence type="ECO:0000256" key="1">
    <source>
        <dbReference type="SAM" id="Phobius"/>
    </source>
</evidence>
<sequence>MYWAIYALLSLRCGSLSSGVHAGAAGWALRFDGVDDFVTLLAELPGPPCTIEFWVQPLELRNGLGQEIVRFNRFGVLLSRHSTIGGRVLLSVEYLGSQVLSYNATVDFAKLEASPGDVYHYAMVMTELESLIYVDGEFVTRYSMTPADVKALWQPDAPFPWMLGARVQEIGGEWRTDDRSFGGFIDEVRWWNINRSQREIQESMFHMGIQDDPHLIHSWSFDDPFHTGAPAGFVPGSGNRYRSPEFTPSPFRGFGAPVVIQASIGDTWQAVEICASFDTMPDAVQGSFPTLQHGLLKAPWEATASNATVAVNLTEVRRGDHLTQLCGHIMFLPRLPGFEAVTFNITSGERETSAEGVLHIHIRLNHAPVAGKAMAVKTDGKASYALLGHTQFSADLSFSLWVKPDVLTEDAYILSRHLVSGGNVLLFGFWQFRYYFSLRCRQSCNGGQETVDEAFMPAESDSELVLQTGMTSKQIQDARIEPHHIGVTLKCLTYGGGVPARSRLVMYRNGEMIYQNSNFAVCPDTVEGSGNLSFTPWELGAEYDGAEWGKHLAGMGVIPSNFLRATFDDVRFFAAELTEVEMAEVAAGRAARDDALVLHYTFDSDDESACIFRRLVNRSTRCFNFNEETWQVDASALMRFPDINSGIGGAHHVPSPFPLRGAIVHHSIPERSCAQVALAAFDVDGDVLVFRLRSGSEGASLIGSTLRFCDAQGGRRDVAIEYDVCDPHACASEAAGWGVLMLHIFDAGPEVVAFQYLPASLAVLPWQCVANPDRSSSVYTFRSVQCWESRSHAIMRLASIAAFCLFVATPLVAILWAVRVYPTRIQRPGGIHFMMRWRFAFDRFSAHSYGYAAIFLLRNLAVALIPVVFVNSSHLNVLFLSLVLIVSTAIQTHLFPWRTYLPNLIDAAGSILVCGLLVACMSLLDLPPDAVDFMSSWIVGQLVFMVFVFALIFMCQLIMASCSRKLYHIFLSHHKAGAASLARWYKTCMMNEASVSIFLDSDDLLSLDSLFDTIAHKTGNLVVLLTRDILFRPWCVGEVVCAVKSGIHIVAVACNDFVPPKCNMLEELEEAWTPSEKNLLASHGISMRAVGQALDRLETVPTLELDRSASEDCQLDVVASTLKRCQLSRVNFGWSPGKSAPRLTQTLGEVRLVILNSWQHEARTCSFLVRRKLMALMDFSVEVLQEKQLGILNARNFPLLDCVLVLLTSGVLSELFTANALVRARKNFAEVDFAPLMADQNYVFPDSVFWAKLVSGEVFSSSQLLPGHTLADVKAAYERLLSTIAMRFSANASEALQKIEVYEASQKLQLLINSARKPFVYDARISLVTTLPTESDIPEEMTSTRLSL</sequence>
<name>A0AA36JR39_9DINO</name>
<evidence type="ECO:0000313" key="3">
    <source>
        <dbReference type="EMBL" id="CAJ1410246.1"/>
    </source>
</evidence>
<accession>A0AA36JR39</accession>
<feature type="transmembrane region" description="Helical" evidence="1">
    <location>
        <begin position="936"/>
        <end position="959"/>
    </location>
</feature>
<dbReference type="Gene3D" id="2.60.120.200">
    <property type="match status" value="2"/>
</dbReference>
<feature type="transmembrane region" description="Helical" evidence="1">
    <location>
        <begin position="904"/>
        <end position="924"/>
    </location>
</feature>
<evidence type="ECO:0000313" key="4">
    <source>
        <dbReference type="Proteomes" id="UP001178507"/>
    </source>
</evidence>